<dbReference type="PANTHER" id="PTHR43310:SF1">
    <property type="entry name" value="SULFATE TRANSPORTER YBAR-RELATED"/>
    <property type="match status" value="1"/>
</dbReference>
<dbReference type="PANTHER" id="PTHR43310">
    <property type="entry name" value="SULFATE TRANSPORTER YBAR-RELATED"/>
    <property type="match status" value="1"/>
</dbReference>
<feature type="transmembrane region" description="Helical" evidence="5">
    <location>
        <begin position="117"/>
        <end position="139"/>
    </location>
</feature>
<feature type="transmembrane region" description="Helical" evidence="5">
    <location>
        <begin position="65"/>
        <end position="86"/>
    </location>
</feature>
<organism evidence="8 9">
    <name type="scientific">Kaistia hirudinis</name>
    <dbReference type="NCBI Taxonomy" id="1293440"/>
    <lineage>
        <taxon>Bacteria</taxon>
        <taxon>Pseudomonadati</taxon>
        <taxon>Pseudomonadota</taxon>
        <taxon>Alphaproteobacteria</taxon>
        <taxon>Hyphomicrobiales</taxon>
        <taxon>Kaistiaceae</taxon>
        <taxon>Kaistia</taxon>
    </lineage>
</organism>
<dbReference type="InterPro" id="IPR014710">
    <property type="entry name" value="RmlC-like_jellyroll"/>
</dbReference>
<feature type="transmembrane region" description="Helical" evidence="5">
    <location>
        <begin position="159"/>
        <end position="181"/>
    </location>
</feature>
<keyword evidence="4 5" id="KW-0472">Membrane</keyword>
<name>A0A840AJW7_9HYPH</name>
<dbReference type="InterPro" id="IPR018490">
    <property type="entry name" value="cNMP-bd_dom_sf"/>
</dbReference>
<dbReference type="RefSeq" id="WP_183397475.1">
    <property type="nucleotide sequence ID" value="NZ_JACIDS010000001.1"/>
</dbReference>
<feature type="transmembrane region" description="Helical" evidence="5">
    <location>
        <begin position="193"/>
        <end position="213"/>
    </location>
</feature>
<sequence>MGLLIGILAIIFAISFSAIVFSGPLARFLPQGIGIALFSATVLNTLIGLGSSYRGMIGPPQDMTAAILALAAAQFAAVPALTVAGAPLFETAVVMLAVAALSTGVVLMALGRFRLGLLVRFIPYPVVGGFLAATGWLLIKGATGFMTDMPVQLRTLAKLGEASTLVAWVPGALLGIAMLVASRRVKHAATLPVVLVLGGVVFYAVAALAGYSAEALQARGLLIGPLPPAGMWQPLTPDVLGRADWGAIGAAWPLLASTVALAVVGVLLNATGIEFATHREVDLDRELCAAGLANVAVSAGGGLIGFQGLGLTVLAERLGRPSRAVPLVVALLSAVALFAGAGVLSFVPRMIVGGVTIFIGLDFLANWLVESRRRLPVSEYAIVLLIFAVAAGVGFLEGVAVGLFAGLVLFVLSYSRADIVRHRLTRATFRSNVDRPQADEQRLIDRGSEIEILVLEGYIFFGTAHRLIADIEARTAAEPRTVRFLVLDLRLVSGMDSSAVHAFAKLRRLAEQRGFTILLSEPPPAALAQFRRDAGGDEIGMPVLPDLDHAVEWCERRLLEEDPDWRDAPMEQLADCLGREVGDTAMALRIARYFEPLSLGDGGIVMEGGSHGRDLYFLESGRLAVSDPDGGTRSRRLRSILAGNVVGEIGLYLGLPRTATVVAQGACGLQRLSEAAFETMQIEEPAAAGALHKFVLRRAVLRLAHANRHLLALSR</sequence>
<feature type="domain" description="STAS" evidence="7">
    <location>
        <begin position="440"/>
        <end position="554"/>
    </location>
</feature>
<keyword evidence="9" id="KW-1185">Reference proteome</keyword>
<dbReference type="AlphaFoldDB" id="A0A840AJW7"/>
<evidence type="ECO:0000256" key="5">
    <source>
        <dbReference type="SAM" id="Phobius"/>
    </source>
</evidence>
<dbReference type="PROSITE" id="PS00889">
    <property type="entry name" value="CNMP_BINDING_2"/>
    <property type="match status" value="1"/>
</dbReference>
<dbReference type="Pfam" id="PF00027">
    <property type="entry name" value="cNMP_binding"/>
    <property type="match status" value="1"/>
</dbReference>
<dbReference type="InterPro" id="IPR000595">
    <property type="entry name" value="cNMP-bd_dom"/>
</dbReference>
<evidence type="ECO:0000256" key="4">
    <source>
        <dbReference type="ARBA" id="ARBA00023136"/>
    </source>
</evidence>
<dbReference type="GO" id="GO:0016020">
    <property type="term" value="C:membrane"/>
    <property type="evidence" value="ECO:0007669"/>
    <property type="project" value="UniProtKB-SubCell"/>
</dbReference>
<evidence type="ECO:0000256" key="1">
    <source>
        <dbReference type="ARBA" id="ARBA00004141"/>
    </source>
</evidence>
<dbReference type="CDD" id="cd00038">
    <property type="entry name" value="CAP_ED"/>
    <property type="match status" value="1"/>
</dbReference>
<feature type="transmembrane region" description="Helical" evidence="5">
    <location>
        <begin position="350"/>
        <end position="369"/>
    </location>
</feature>
<feature type="transmembrane region" description="Helical" evidence="5">
    <location>
        <begin position="324"/>
        <end position="344"/>
    </location>
</feature>
<feature type="transmembrane region" description="Helical" evidence="5">
    <location>
        <begin position="250"/>
        <end position="270"/>
    </location>
</feature>
<gene>
    <name evidence="8" type="ORF">GGR25_000881</name>
</gene>
<evidence type="ECO:0000259" key="6">
    <source>
        <dbReference type="PROSITE" id="PS50042"/>
    </source>
</evidence>
<evidence type="ECO:0000313" key="8">
    <source>
        <dbReference type="EMBL" id="MBB3929862.1"/>
    </source>
</evidence>
<proteinExistence type="predicted"/>
<reference evidence="8 9" key="1">
    <citation type="submission" date="2020-08" db="EMBL/GenBank/DDBJ databases">
        <title>Genomic Encyclopedia of Type Strains, Phase IV (KMG-IV): sequencing the most valuable type-strain genomes for metagenomic binning, comparative biology and taxonomic classification.</title>
        <authorList>
            <person name="Goeker M."/>
        </authorList>
    </citation>
    <scope>NUCLEOTIDE SEQUENCE [LARGE SCALE GENOMIC DNA]</scope>
    <source>
        <strain evidence="8 9">DSM 25966</strain>
    </source>
</reference>
<dbReference type="InterPro" id="IPR052706">
    <property type="entry name" value="Membrane-Transporter-like"/>
</dbReference>
<feature type="transmembrane region" description="Helical" evidence="5">
    <location>
        <begin position="92"/>
        <end position="110"/>
    </location>
</feature>
<dbReference type="Gene3D" id="2.60.120.10">
    <property type="entry name" value="Jelly Rolls"/>
    <property type="match status" value="1"/>
</dbReference>
<dbReference type="SUPFAM" id="SSF51206">
    <property type="entry name" value="cAMP-binding domain-like"/>
    <property type="match status" value="1"/>
</dbReference>
<dbReference type="InterPro" id="IPR002645">
    <property type="entry name" value="STAS_dom"/>
</dbReference>
<dbReference type="CDD" id="cd07042">
    <property type="entry name" value="STAS_SulP_like_sulfate_transporter"/>
    <property type="match status" value="1"/>
</dbReference>
<feature type="transmembrane region" description="Helical" evidence="5">
    <location>
        <begin position="381"/>
        <end position="414"/>
    </location>
</feature>
<feature type="transmembrane region" description="Helical" evidence="5">
    <location>
        <begin position="32"/>
        <end position="53"/>
    </location>
</feature>
<keyword evidence="3 5" id="KW-1133">Transmembrane helix</keyword>
<evidence type="ECO:0000256" key="3">
    <source>
        <dbReference type="ARBA" id="ARBA00022989"/>
    </source>
</evidence>
<dbReference type="SUPFAM" id="SSF52091">
    <property type="entry name" value="SpoIIaa-like"/>
    <property type="match status" value="1"/>
</dbReference>
<accession>A0A840AJW7</accession>
<evidence type="ECO:0000256" key="2">
    <source>
        <dbReference type="ARBA" id="ARBA00022692"/>
    </source>
</evidence>
<dbReference type="PROSITE" id="PS50042">
    <property type="entry name" value="CNMP_BINDING_3"/>
    <property type="match status" value="1"/>
</dbReference>
<keyword evidence="2 5" id="KW-0812">Transmembrane</keyword>
<protein>
    <submittedName>
        <fullName evidence="8">SulP family sulfate permease</fullName>
    </submittedName>
</protein>
<comment type="caution">
    <text evidence="8">The sequence shown here is derived from an EMBL/GenBank/DDBJ whole genome shotgun (WGS) entry which is preliminary data.</text>
</comment>
<evidence type="ECO:0000313" key="9">
    <source>
        <dbReference type="Proteomes" id="UP000553963"/>
    </source>
</evidence>
<evidence type="ECO:0000259" key="7">
    <source>
        <dbReference type="PROSITE" id="PS50801"/>
    </source>
</evidence>
<dbReference type="Pfam" id="PF00916">
    <property type="entry name" value="Sulfate_transp"/>
    <property type="match status" value="1"/>
</dbReference>
<dbReference type="InterPro" id="IPR036513">
    <property type="entry name" value="STAS_dom_sf"/>
</dbReference>
<dbReference type="Gene3D" id="3.30.750.24">
    <property type="entry name" value="STAS domain"/>
    <property type="match status" value="1"/>
</dbReference>
<comment type="subcellular location">
    <subcellularLocation>
        <location evidence="1">Membrane</location>
        <topology evidence="1">Multi-pass membrane protein</topology>
    </subcellularLocation>
</comment>
<dbReference type="Pfam" id="PF01740">
    <property type="entry name" value="STAS"/>
    <property type="match status" value="1"/>
</dbReference>
<dbReference type="EMBL" id="JACIDS010000001">
    <property type="protein sequence ID" value="MBB3929862.1"/>
    <property type="molecule type" value="Genomic_DNA"/>
</dbReference>
<dbReference type="PROSITE" id="PS50801">
    <property type="entry name" value="STAS"/>
    <property type="match status" value="1"/>
</dbReference>
<feature type="domain" description="Cyclic nucleotide-binding" evidence="6">
    <location>
        <begin position="589"/>
        <end position="680"/>
    </location>
</feature>
<dbReference type="InterPro" id="IPR011547">
    <property type="entry name" value="SLC26A/SulP_dom"/>
</dbReference>
<dbReference type="InterPro" id="IPR018488">
    <property type="entry name" value="cNMP-bd_CS"/>
</dbReference>
<dbReference type="Proteomes" id="UP000553963">
    <property type="component" value="Unassembled WGS sequence"/>
</dbReference>